<evidence type="ECO:0000313" key="1">
    <source>
        <dbReference type="EMBL" id="ERI75925.1"/>
    </source>
</evidence>
<reference evidence="1 2" key="1">
    <citation type="submission" date="2013-07" db="EMBL/GenBank/DDBJ databases">
        <authorList>
            <person name="Weinstock G."/>
            <person name="Sodergren E."/>
            <person name="Wylie T."/>
            <person name="Fulton L."/>
            <person name="Fulton R."/>
            <person name="Fronick C."/>
            <person name="O'Laughlin M."/>
            <person name="Godfrey J."/>
            <person name="Miner T."/>
            <person name="Herter B."/>
            <person name="Appelbaum E."/>
            <person name="Cordes M."/>
            <person name="Lek S."/>
            <person name="Wollam A."/>
            <person name="Pepin K.H."/>
            <person name="Palsikar V.B."/>
            <person name="Mitreva M."/>
            <person name="Wilson R.K."/>
        </authorList>
    </citation>
    <scope>NUCLEOTIDE SEQUENCE [LARGE SCALE GENOMIC DNA]</scope>
    <source>
        <strain evidence="1 2">ATCC 14940</strain>
    </source>
</reference>
<accession>A0ABC9TW42</accession>
<gene>
    <name evidence="1" type="ORF">CLOSYM_02934</name>
</gene>
<dbReference type="Proteomes" id="UP000016491">
    <property type="component" value="Unassembled WGS sequence"/>
</dbReference>
<evidence type="ECO:0000313" key="2">
    <source>
        <dbReference type="Proteomes" id="UP000016491"/>
    </source>
</evidence>
<comment type="caution">
    <text evidence="1">The sequence shown here is derived from an EMBL/GenBank/DDBJ whole genome shotgun (WGS) entry which is preliminary data.</text>
</comment>
<sequence length="63" mass="7343">MTVILTPGSIEQKRNNKKQPNVVSDTAYFNGLLERISKTEHIGTFREFIDFVINESHMQRHLI</sequence>
<dbReference type="AlphaFoldDB" id="A0ABC9TW42"/>
<proteinExistence type="predicted"/>
<dbReference type="EMBL" id="AWSU01000229">
    <property type="protein sequence ID" value="ERI75925.1"/>
    <property type="molecule type" value="Genomic_DNA"/>
</dbReference>
<organism evidence="1 2">
    <name type="scientific">[Clostridium] symbiosum ATCC 14940</name>
    <dbReference type="NCBI Taxonomy" id="411472"/>
    <lineage>
        <taxon>Bacteria</taxon>
        <taxon>Bacillati</taxon>
        <taxon>Bacillota</taxon>
        <taxon>Clostridia</taxon>
        <taxon>Lachnospirales</taxon>
        <taxon>Lachnospiraceae</taxon>
        <taxon>Otoolea</taxon>
    </lineage>
</organism>
<protein>
    <submittedName>
        <fullName evidence="1">Uncharacterized protein</fullName>
    </submittedName>
</protein>
<name>A0ABC9TW42_CLOSY</name>